<feature type="domain" description="Gp5/Type VI secretion system Vgr protein OB-fold" evidence="1">
    <location>
        <begin position="364"/>
        <end position="443"/>
    </location>
</feature>
<dbReference type="SUPFAM" id="SSF69279">
    <property type="entry name" value="Phage tail proteins"/>
    <property type="match status" value="1"/>
</dbReference>
<proteinExistence type="predicted"/>
<dbReference type="Gene3D" id="2.30.110.50">
    <property type="match status" value="1"/>
</dbReference>
<accession>A0A1G9SXI7</accession>
<evidence type="ECO:0000259" key="1">
    <source>
        <dbReference type="Pfam" id="PF04717"/>
    </source>
</evidence>
<dbReference type="RefSeq" id="WP_074606670.1">
    <property type="nucleotide sequence ID" value="NZ_FNGY01000003.1"/>
</dbReference>
<dbReference type="InterPro" id="IPR037026">
    <property type="entry name" value="Vgr_OB-fold_dom_sf"/>
</dbReference>
<dbReference type="SUPFAM" id="SSF69255">
    <property type="entry name" value="gp5 N-terminal domain-like"/>
    <property type="match status" value="1"/>
</dbReference>
<dbReference type="Gene3D" id="2.40.50.230">
    <property type="entry name" value="Gp5 N-terminal domain"/>
    <property type="match status" value="1"/>
</dbReference>
<organism evidence="2 3">
    <name type="scientific">Pedobacter steynii</name>
    <dbReference type="NCBI Taxonomy" id="430522"/>
    <lineage>
        <taxon>Bacteria</taxon>
        <taxon>Pseudomonadati</taxon>
        <taxon>Bacteroidota</taxon>
        <taxon>Sphingobacteriia</taxon>
        <taxon>Sphingobacteriales</taxon>
        <taxon>Sphingobacteriaceae</taxon>
        <taxon>Pedobacter</taxon>
    </lineage>
</organism>
<dbReference type="Pfam" id="PF05954">
    <property type="entry name" value="Phage_GPD"/>
    <property type="match status" value="1"/>
</dbReference>
<dbReference type="AlphaFoldDB" id="A0A1G9SXI7"/>
<keyword evidence="3" id="KW-1185">Reference proteome</keyword>
<reference evidence="3" key="1">
    <citation type="submission" date="2016-10" db="EMBL/GenBank/DDBJ databases">
        <authorList>
            <person name="Varghese N."/>
            <person name="Submissions S."/>
        </authorList>
    </citation>
    <scope>NUCLEOTIDE SEQUENCE [LARGE SCALE GENOMIC DNA]</scope>
    <source>
        <strain evidence="3">DSM 19110</strain>
    </source>
</reference>
<dbReference type="SUPFAM" id="SSF69349">
    <property type="entry name" value="Phage fibre proteins"/>
    <property type="match status" value="1"/>
</dbReference>
<gene>
    <name evidence="2" type="ORF">SAMN05421820_103722</name>
</gene>
<evidence type="ECO:0000313" key="2">
    <source>
        <dbReference type="EMBL" id="SDM39575.1"/>
    </source>
</evidence>
<name>A0A1G9SXI7_9SPHI</name>
<dbReference type="Pfam" id="PF04717">
    <property type="entry name" value="Phage_base_V"/>
    <property type="match status" value="1"/>
</dbReference>
<dbReference type="EMBL" id="FNGY01000003">
    <property type="protein sequence ID" value="SDM39575.1"/>
    <property type="molecule type" value="Genomic_DNA"/>
</dbReference>
<dbReference type="OrthoDB" id="727155at2"/>
<evidence type="ECO:0000313" key="3">
    <source>
        <dbReference type="Proteomes" id="UP000183200"/>
    </source>
</evidence>
<dbReference type="InterPro" id="IPR006531">
    <property type="entry name" value="Gp5/Vgr_OB"/>
</dbReference>
<dbReference type="Proteomes" id="UP000183200">
    <property type="component" value="Unassembled WGS sequence"/>
</dbReference>
<protein>
    <submittedName>
        <fullName evidence="2">Uncharacterized conserved protein, implicated in type VI secretion and phage assembly</fullName>
    </submittedName>
</protein>
<dbReference type="Gene3D" id="3.55.50.10">
    <property type="entry name" value="Baseplate protein-like domains"/>
    <property type="match status" value="1"/>
</dbReference>
<sequence>MEKRTSIEIEINGTEILHISSFKLIQKFNKHHEFELVINYDVVEQTGTHKLDQAQKWVGNILTASFDQGANNFKGIICEIGLSQNHGLRSNIIVKGYSTTILLDSGKQIRSFSAMTLEEIVQKIAEPELSGFSNMIINNSFKDQILYQTQFKESNFDFINRLSSEYGQWFYNNGVDICFGKPRELKSVHLVLGQNLSYLNSSLRVVPLQFSYYSYQSEEDNMLDEHTGSSVNISNHYVGTALSGSMDIFPSKGNVPVKPRPANKSQLSRFIRDHQAGQAANLTDVSGESTNAALAIGSVADINVSLRDGLDSFKKEALDKYLITEITHQIDGLGRYSNIFKGIPADVSIVPADNVHNPQAESQVATVKDNKDPNNQGRVKVQMLWQKHNETTDWIRVLTPDAGSSNLVTQNRGYVFVPEIGDQVILGFRYNDPNRPFVLGSIFHGKTGAGGYEKNHLKQISTRSGHLIEFDDEEGTQGIKITDHHNNSILIDTKGNNITITALETMTFNAKNMHINVEENMQVNVRKDMNTQVSQNHKISVAKQATLLAENITERATNDYKITAKKVEKTADHVNINSKVENLTLYSGKSVVSKSVEKNKLF</sequence>